<evidence type="ECO:0000256" key="2">
    <source>
        <dbReference type="SAM" id="Phobius"/>
    </source>
</evidence>
<dbReference type="InterPro" id="IPR052895">
    <property type="entry name" value="HetReg/Transcr_Mod"/>
</dbReference>
<feature type="domain" description="Heterokaryon incompatibility" evidence="3">
    <location>
        <begin position="50"/>
        <end position="188"/>
    </location>
</feature>
<feature type="region of interest" description="Disordered" evidence="1">
    <location>
        <begin position="384"/>
        <end position="403"/>
    </location>
</feature>
<name>A0AAW0QVK8_9PEZI</name>
<dbReference type="PANTHER" id="PTHR24148">
    <property type="entry name" value="ANKYRIN REPEAT DOMAIN-CONTAINING PROTEIN 39 HOMOLOG-RELATED"/>
    <property type="match status" value="1"/>
</dbReference>
<keyword evidence="2" id="KW-1133">Transmembrane helix</keyword>
<dbReference type="PANTHER" id="PTHR24148:SF73">
    <property type="entry name" value="HET DOMAIN PROTEIN (AFU_ORTHOLOGUE AFUA_8G01020)"/>
    <property type="match status" value="1"/>
</dbReference>
<evidence type="ECO:0000259" key="3">
    <source>
        <dbReference type="Pfam" id="PF06985"/>
    </source>
</evidence>
<feature type="transmembrane region" description="Helical" evidence="2">
    <location>
        <begin position="407"/>
        <end position="427"/>
    </location>
</feature>
<dbReference type="EMBL" id="JAQQWP010000007">
    <property type="protein sequence ID" value="KAK8109390.1"/>
    <property type="molecule type" value="Genomic_DNA"/>
</dbReference>
<sequence>MYSAFESRQRSVYQGSLTAQELRLLRPLHFSQHFIHFEVATFRRSALPKYTAVSYTWGSEDATETIFINGCKFSVRPNLWSCLYYLSQAAKSQDYDLGWDYLWVDAICINQDDNQEKSAQVRCMDQTYKDASCVSVWLGLPALPEHIQIGRTSNAPIHTFEVDPYESVDNWSDLANRPYWSRYWVIQEFLLGQNLWLYCGCTRMDWSDFQDLVYREEDIQYNSLGYDALPSIPPNASAAVPLLMGRSVDKFPEMPQPFHILLIQHRNSQCKDPRDRVFALLGLVSQEEKSFLGRYFPDYTLPERHVLTITLAHLTQYSSLEYGLTDITPESEDIFQGLGVASKRQRRELLQSAARIDYIGFESGAEALSMLVFHDQLGLDGLSDSVQGSESNTRASHSPGSNNRRPWTLAMGLLGAAAGAAAIFWFWNAGQRLKGVSIS</sequence>
<keyword evidence="2" id="KW-0812">Transmembrane</keyword>
<reference evidence="4 5" key="1">
    <citation type="submission" date="2023-01" db="EMBL/GenBank/DDBJ databases">
        <title>Analysis of 21 Apiospora genomes using comparative genomics revels a genus with tremendous synthesis potential of carbohydrate active enzymes and secondary metabolites.</title>
        <authorList>
            <person name="Sorensen T."/>
        </authorList>
    </citation>
    <scope>NUCLEOTIDE SEQUENCE [LARGE SCALE GENOMIC DNA]</scope>
    <source>
        <strain evidence="4 5">CBS 117206</strain>
    </source>
</reference>
<dbReference type="Proteomes" id="UP001392437">
    <property type="component" value="Unassembled WGS sequence"/>
</dbReference>
<protein>
    <recommendedName>
        <fullName evidence="3">Heterokaryon incompatibility domain-containing protein</fullName>
    </recommendedName>
</protein>
<keyword evidence="2" id="KW-0472">Membrane</keyword>
<dbReference type="Pfam" id="PF06985">
    <property type="entry name" value="HET"/>
    <property type="match status" value="1"/>
</dbReference>
<evidence type="ECO:0000256" key="1">
    <source>
        <dbReference type="SAM" id="MobiDB-lite"/>
    </source>
</evidence>
<dbReference type="InterPro" id="IPR010730">
    <property type="entry name" value="HET"/>
</dbReference>
<gene>
    <name evidence="4" type="ORF">PG999_007527</name>
</gene>
<proteinExistence type="predicted"/>
<dbReference type="AlphaFoldDB" id="A0AAW0QVK8"/>
<organism evidence="4 5">
    <name type="scientific">Apiospora kogelbergensis</name>
    <dbReference type="NCBI Taxonomy" id="1337665"/>
    <lineage>
        <taxon>Eukaryota</taxon>
        <taxon>Fungi</taxon>
        <taxon>Dikarya</taxon>
        <taxon>Ascomycota</taxon>
        <taxon>Pezizomycotina</taxon>
        <taxon>Sordariomycetes</taxon>
        <taxon>Xylariomycetidae</taxon>
        <taxon>Amphisphaeriales</taxon>
        <taxon>Apiosporaceae</taxon>
        <taxon>Apiospora</taxon>
    </lineage>
</organism>
<keyword evidence="5" id="KW-1185">Reference proteome</keyword>
<evidence type="ECO:0000313" key="4">
    <source>
        <dbReference type="EMBL" id="KAK8109390.1"/>
    </source>
</evidence>
<evidence type="ECO:0000313" key="5">
    <source>
        <dbReference type="Proteomes" id="UP001392437"/>
    </source>
</evidence>
<comment type="caution">
    <text evidence="4">The sequence shown here is derived from an EMBL/GenBank/DDBJ whole genome shotgun (WGS) entry which is preliminary data.</text>
</comment>
<accession>A0AAW0QVK8</accession>